<name>Q4SCI5_TETNG</name>
<evidence type="ECO:0000313" key="4">
    <source>
        <dbReference type="Proteomes" id="UP000007303"/>
    </source>
</evidence>
<dbReference type="AlphaFoldDB" id="Q4SCI5"/>
<protein>
    <submittedName>
        <fullName evidence="2">(spotted green pufferfish) hypothetical protein</fullName>
    </submittedName>
</protein>
<feature type="compositionally biased region" description="Low complexity" evidence="1">
    <location>
        <begin position="10"/>
        <end position="21"/>
    </location>
</feature>
<evidence type="ECO:0000313" key="2">
    <source>
        <dbReference type="EMBL" id="CAG01647.1"/>
    </source>
</evidence>
<accession>Q4SCI5</accession>
<dbReference type="Proteomes" id="UP000007303">
    <property type="component" value="Unassembled WGS sequence"/>
</dbReference>
<dbReference type="KEGG" id="tng:GSTEN00020478G001"/>
<sequence>MDTHRNGAPSAAGRPSRSCGRSSGGRCRGNAAPRHRRRLCSPPRVNTLPGMERADRGRTREQLMAAPTGAAPAPATAPVATLTVVAPMTPTCFNVSRAASRGLEAPRPTTAPTEVPIHRYSQRRLLVLPQRNY</sequence>
<reference evidence="3" key="3">
    <citation type="submission" date="2025-05" db="UniProtKB">
        <authorList>
            <consortium name="Ensembl"/>
        </authorList>
    </citation>
    <scope>IDENTIFICATION</scope>
</reference>
<keyword evidence="4" id="KW-1185">Reference proteome</keyword>
<organism evidence="2">
    <name type="scientific">Tetraodon nigroviridis</name>
    <name type="common">Spotted green pufferfish</name>
    <name type="synonym">Chelonodon nigroviridis</name>
    <dbReference type="NCBI Taxonomy" id="99883"/>
    <lineage>
        <taxon>Eukaryota</taxon>
        <taxon>Metazoa</taxon>
        <taxon>Chordata</taxon>
        <taxon>Craniata</taxon>
        <taxon>Vertebrata</taxon>
        <taxon>Euteleostomi</taxon>
        <taxon>Actinopterygii</taxon>
        <taxon>Neopterygii</taxon>
        <taxon>Teleostei</taxon>
        <taxon>Neoteleostei</taxon>
        <taxon>Acanthomorphata</taxon>
        <taxon>Eupercaria</taxon>
        <taxon>Tetraodontiformes</taxon>
        <taxon>Tetradontoidea</taxon>
        <taxon>Tetraodontidae</taxon>
        <taxon>Tetraodon</taxon>
    </lineage>
</organism>
<dbReference type="EMBL" id="CAAE01014653">
    <property type="protein sequence ID" value="CAG01647.1"/>
    <property type="molecule type" value="Genomic_DNA"/>
</dbReference>
<reference evidence="2" key="2">
    <citation type="submission" date="2004-02" db="EMBL/GenBank/DDBJ databases">
        <authorList>
            <consortium name="Genoscope"/>
            <consortium name="Whitehead Institute Centre for Genome Research"/>
        </authorList>
    </citation>
    <scope>NUCLEOTIDE SEQUENCE</scope>
</reference>
<gene>
    <name evidence="2" type="ORF">GSTENG00020478001</name>
</gene>
<evidence type="ECO:0000313" key="3">
    <source>
        <dbReference type="Ensembl" id="ENSTNIP00000013763.1"/>
    </source>
</evidence>
<feature type="region of interest" description="Disordered" evidence="1">
    <location>
        <begin position="1"/>
        <end position="57"/>
    </location>
</feature>
<proteinExistence type="predicted"/>
<evidence type="ECO:0000256" key="1">
    <source>
        <dbReference type="SAM" id="MobiDB-lite"/>
    </source>
</evidence>
<reference evidence="2 4" key="1">
    <citation type="journal article" date="2004" name="Nature">
        <title>Genome duplication in the teleost fish Tetraodon nigroviridis reveals the early vertebrate proto-karyotype.</title>
        <authorList>
            <person name="Jaillon O."/>
            <person name="Aury J.-M."/>
            <person name="Brunet F."/>
            <person name="Petit J.-L."/>
            <person name="Stange-Thomann N."/>
            <person name="Mauceli E."/>
            <person name="Bouneau L."/>
            <person name="Fischer C."/>
            <person name="Ozouf-Costaz C."/>
            <person name="Bernot A."/>
            <person name="Nicaud S."/>
            <person name="Jaffe D."/>
            <person name="Fisher S."/>
            <person name="Lutfalla G."/>
            <person name="Dossat C."/>
            <person name="Segurens B."/>
            <person name="Dasilva C."/>
            <person name="Salanoubat M."/>
            <person name="Levy M."/>
            <person name="Boudet N."/>
            <person name="Castellano S."/>
            <person name="Anthouard V."/>
            <person name="Jubin C."/>
            <person name="Castelli V."/>
            <person name="Katinka M."/>
            <person name="Vacherie B."/>
            <person name="Biemont C."/>
            <person name="Skalli Z."/>
            <person name="Cattolico L."/>
            <person name="Poulain J."/>
            <person name="De Berardinis V."/>
            <person name="Cruaud C."/>
            <person name="Duprat S."/>
            <person name="Brottier P."/>
            <person name="Coutanceau J.-P."/>
            <person name="Gouzy J."/>
            <person name="Parra G."/>
            <person name="Lardier G."/>
            <person name="Chapple C."/>
            <person name="McKernan K.J."/>
            <person name="McEwan P."/>
            <person name="Bosak S."/>
            <person name="Kellis M."/>
            <person name="Volff J.-N."/>
            <person name="Guigo R."/>
            <person name="Zody M.C."/>
            <person name="Mesirov J."/>
            <person name="Lindblad-Toh K."/>
            <person name="Birren B."/>
            <person name="Nusbaum C."/>
            <person name="Kahn D."/>
            <person name="Robinson-Rechavi M."/>
            <person name="Laudet V."/>
            <person name="Schachter V."/>
            <person name="Quetier F."/>
            <person name="Saurin W."/>
            <person name="Scarpelli C."/>
            <person name="Wincker P."/>
            <person name="Lander E.S."/>
            <person name="Weissenbach J."/>
            <person name="Roest Crollius H."/>
        </authorList>
    </citation>
    <scope>NUCLEOTIDE SEQUENCE [LARGE SCALE GENOMIC DNA]</scope>
</reference>
<dbReference type="HOGENOM" id="CLU_1906113_0_0_1"/>
<dbReference type="Ensembl" id="ENSTNIT00000013957.1">
    <property type="protein sequence ID" value="ENSTNIP00000013763.1"/>
    <property type="gene ID" value="ENSTNIG00000010833.1"/>
</dbReference>